<sequence>MSARCWDGAAAAPMIGGHMAHIQKYKAHSCGHMLAHYRRDPASLERDNVDPSLTECNMTLGHDAEGHVERKPMQPNWEVIAGRIAAVDAAAKAEGKRVTRKDAVVMADLVLTLPENVPAEDGDRFFELSYEFFGEKVGRDNLMGGFVHRDEVRTKKDPDTGKVVRTGERVRDHIHVPWTPILDGRFNFKQQCPRAFYKTLHKELGDYLEVRLGYRPDIELSEEQKGDKALSQVQNADIDATRDAIKREEERLECLRRGVRELESFEAASVVEVARAAAAPSAGSRIEELEEQVRTARSRAGELERGNQRLGERLRDVRGRHSSLRERFEGLERRLEGVMAGMRSIPDTLSEWAQDMARRLGKRVYSPNSLSAVREQVESASKQLDTGVSHGRQKTEHR</sequence>
<evidence type="ECO:0000256" key="2">
    <source>
        <dbReference type="SAM" id="Coils"/>
    </source>
</evidence>
<comment type="similarity">
    <text evidence="1">Belongs to the plasmid mobilization pre family.</text>
</comment>
<dbReference type="Pfam" id="PF01076">
    <property type="entry name" value="Mob_Pre"/>
    <property type="match status" value="1"/>
</dbReference>
<dbReference type="CDD" id="cd17242">
    <property type="entry name" value="MobM_relaxase"/>
    <property type="match status" value="1"/>
</dbReference>
<proteinExistence type="inferred from homology"/>
<evidence type="ECO:0000313" key="4">
    <source>
        <dbReference type="EMBL" id="VYT61354.1"/>
    </source>
</evidence>
<evidence type="ECO:0000256" key="3">
    <source>
        <dbReference type="SAM" id="MobiDB-lite"/>
    </source>
</evidence>
<organism evidence="4">
    <name type="scientific">Collinsella intestinalis</name>
    <dbReference type="NCBI Taxonomy" id="147207"/>
    <lineage>
        <taxon>Bacteria</taxon>
        <taxon>Bacillati</taxon>
        <taxon>Actinomycetota</taxon>
        <taxon>Coriobacteriia</taxon>
        <taxon>Coriobacteriales</taxon>
        <taxon>Coriobacteriaceae</taxon>
        <taxon>Collinsella</taxon>
    </lineage>
</organism>
<protein>
    <submittedName>
        <fullName evidence="4">Chromosome partition protein Smc</fullName>
    </submittedName>
</protein>
<dbReference type="InterPro" id="IPR001668">
    <property type="entry name" value="Mob_Pre"/>
</dbReference>
<dbReference type="GO" id="GO:0006310">
    <property type="term" value="P:DNA recombination"/>
    <property type="evidence" value="ECO:0007669"/>
    <property type="project" value="InterPro"/>
</dbReference>
<name>A0A6N2Y3L0_9ACTN</name>
<dbReference type="AlphaFoldDB" id="A0A6N2Y3L0"/>
<evidence type="ECO:0000256" key="1">
    <source>
        <dbReference type="ARBA" id="ARBA00010657"/>
    </source>
</evidence>
<feature type="coiled-coil region" evidence="2">
    <location>
        <begin position="238"/>
        <end position="334"/>
    </location>
</feature>
<dbReference type="GO" id="GO:0003677">
    <property type="term" value="F:DNA binding"/>
    <property type="evidence" value="ECO:0007669"/>
    <property type="project" value="InterPro"/>
</dbReference>
<gene>
    <name evidence="4" type="primary">smc_2</name>
    <name evidence="4" type="ORF">CILFYP54_01077</name>
</gene>
<keyword evidence="2" id="KW-0175">Coiled coil</keyword>
<reference evidence="4" key="1">
    <citation type="submission" date="2019-11" db="EMBL/GenBank/DDBJ databases">
        <authorList>
            <person name="Feng L."/>
        </authorList>
    </citation>
    <scope>NUCLEOTIDE SEQUENCE</scope>
    <source>
        <strain evidence="4">CintestinalisLFYP54</strain>
    </source>
</reference>
<accession>A0A6N2Y3L0</accession>
<feature type="region of interest" description="Disordered" evidence="3">
    <location>
        <begin position="373"/>
        <end position="398"/>
    </location>
</feature>
<dbReference type="EMBL" id="CACRTN010000002">
    <property type="protein sequence ID" value="VYT61354.1"/>
    <property type="molecule type" value="Genomic_DNA"/>
</dbReference>
<dbReference type="Gene3D" id="3.30.930.30">
    <property type="match status" value="1"/>
</dbReference>